<dbReference type="Pfam" id="PF21787">
    <property type="entry name" value="TNP-like_RNaseH_N"/>
    <property type="match status" value="1"/>
</dbReference>
<dbReference type="InterPro" id="IPR048366">
    <property type="entry name" value="TNP-like_GBD"/>
</dbReference>
<protein>
    <recommendedName>
        <fullName evidence="5">THAP-type domain-containing protein</fullName>
    </recommendedName>
</protein>
<name>A0A6G0VRD1_APHCR</name>
<evidence type="ECO:0000259" key="2">
    <source>
        <dbReference type="Pfam" id="PF21788"/>
    </source>
</evidence>
<dbReference type="Pfam" id="PF21788">
    <property type="entry name" value="TNP-like_GBD"/>
    <property type="match status" value="1"/>
</dbReference>
<gene>
    <name evidence="3" type="ORF">FWK35_00032838</name>
</gene>
<evidence type="ECO:0000259" key="1">
    <source>
        <dbReference type="Pfam" id="PF21787"/>
    </source>
</evidence>
<feature type="domain" description="Transposable element P transposase-like RNase H" evidence="1">
    <location>
        <begin position="2"/>
        <end position="122"/>
    </location>
</feature>
<keyword evidence="4" id="KW-1185">Reference proteome</keyword>
<dbReference type="Proteomes" id="UP000478052">
    <property type="component" value="Unassembled WGS sequence"/>
</dbReference>
<reference evidence="3 4" key="1">
    <citation type="submission" date="2019-08" db="EMBL/GenBank/DDBJ databases">
        <title>Whole genome of Aphis craccivora.</title>
        <authorList>
            <person name="Voronova N.V."/>
            <person name="Shulinski R.S."/>
            <person name="Bandarenka Y.V."/>
            <person name="Zhorov D.G."/>
            <person name="Warner D."/>
        </authorList>
    </citation>
    <scope>NUCLEOTIDE SEQUENCE [LARGE SCALE GENOMIC DNA]</scope>
    <source>
        <strain evidence="3">180601</strain>
        <tissue evidence="3">Whole Body</tissue>
    </source>
</reference>
<comment type="caution">
    <text evidence="3">The sequence shown here is derived from an EMBL/GenBank/DDBJ whole genome shotgun (WGS) entry which is preliminary data.</text>
</comment>
<organism evidence="3 4">
    <name type="scientific">Aphis craccivora</name>
    <name type="common">Cowpea aphid</name>
    <dbReference type="NCBI Taxonomy" id="307492"/>
    <lineage>
        <taxon>Eukaryota</taxon>
        <taxon>Metazoa</taxon>
        <taxon>Ecdysozoa</taxon>
        <taxon>Arthropoda</taxon>
        <taxon>Hexapoda</taxon>
        <taxon>Insecta</taxon>
        <taxon>Pterygota</taxon>
        <taxon>Neoptera</taxon>
        <taxon>Paraneoptera</taxon>
        <taxon>Hemiptera</taxon>
        <taxon>Sternorrhyncha</taxon>
        <taxon>Aphidomorpha</taxon>
        <taxon>Aphidoidea</taxon>
        <taxon>Aphididae</taxon>
        <taxon>Aphidini</taxon>
        <taxon>Aphis</taxon>
        <taxon>Aphis</taxon>
    </lineage>
</organism>
<evidence type="ECO:0000313" key="4">
    <source>
        <dbReference type="Proteomes" id="UP000478052"/>
    </source>
</evidence>
<evidence type="ECO:0000313" key="3">
    <source>
        <dbReference type="EMBL" id="KAF0705678.1"/>
    </source>
</evidence>
<dbReference type="InterPro" id="IPR048365">
    <property type="entry name" value="TNP-like_RNaseH_N"/>
</dbReference>
<dbReference type="AlphaFoldDB" id="A0A6G0VRD1"/>
<proteinExistence type="predicted"/>
<dbReference type="EMBL" id="VUJU01013170">
    <property type="protein sequence ID" value="KAF0705678.1"/>
    <property type="molecule type" value="Genomic_DNA"/>
</dbReference>
<evidence type="ECO:0008006" key="5">
    <source>
        <dbReference type="Google" id="ProtNLM"/>
    </source>
</evidence>
<accession>A0A6G0VRD1</accession>
<sequence length="226" mass="25576">MNDREKHSILVFDEIFLRESVEVNTNSQILTYSDLVDFGADNMNTHNFGEKADHGLVFLFQSLGCSFSQPIGVFVSKGNVKGTVLAQLIIKAVMLLENVGAKVEGMVCDGAATNRKIWSEFGVSGQINNVKNYFIHPSDNKRKMYVLSDTPHLIKCVRNRLHDKKILKIGPDNNSVVSWYNYIDVHQIDKQQLGNKRVCPKITDRHLYLDTLSKMSVKLATQVLNY</sequence>
<dbReference type="OrthoDB" id="6593860at2759"/>
<feature type="domain" description="Transposable element P transposase-like GTP-binding insertion" evidence="2">
    <location>
        <begin position="152"/>
        <end position="224"/>
    </location>
</feature>